<dbReference type="Pfam" id="PF21804">
    <property type="entry name" value="Transposase_29"/>
    <property type="match status" value="1"/>
</dbReference>
<evidence type="ECO:0000313" key="1">
    <source>
        <dbReference type="EMBL" id="KKL06135.1"/>
    </source>
</evidence>
<gene>
    <name evidence="1" type="ORF">LCGC14_2599080</name>
</gene>
<dbReference type="InterPro" id="IPR049343">
    <property type="entry name" value="Transposase_29"/>
</dbReference>
<reference evidence="1" key="1">
    <citation type="journal article" date="2015" name="Nature">
        <title>Complex archaea that bridge the gap between prokaryotes and eukaryotes.</title>
        <authorList>
            <person name="Spang A."/>
            <person name="Saw J.H."/>
            <person name="Jorgensen S.L."/>
            <person name="Zaremba-Niedzwiedzka K."/>
            <person name="Martijn J."/>
            <person name="Lind A.E."/>
            <person name="van Eijk R."/>
            <person name="Schleper C."/>
            <person name="Guy L."/>
            <person name="Ettema T.J."/>
        </authorList>
    </citation>
    <scope>NUCLEOTIDE SEQUENCE</scope>
</reference>
<feature type="non-terminal residue" evidence="1">
    <location>
        <position position="102"/>
    </location>
</feature>
<comment type="caution">
    <text evidence="1">The sequence shown here is derived from an EMBL/GenBank/DDBJ whole genome shotgun (WGS) entry which is preliminary data.</text>
</comment>
<name>A0A0F9A9G1_9ZZZZ</name>
<accession>A0A0F9A9G1</accession>
<organism evidence="1">
    <name type="scientific">marine sediment metagenome</name>
    <dbReference type="NCBI Taxonomy" id="412755"/>
    <lineage>
        <taxon>unclassified sequences</taxon>
        <taxon>metagenomes</taxon>
        <taxon>ecological metagenomes</taxon>
    </lineage>
</organism>
<protein>
    <submittedName>
        <fullName evidence="1">Uncharacterized protein</fullName>
    </submittedName>
</protein>
<dbReference type="AlphaFoldDB" id="A0A0F9A9G1"/>
<dbReference type="EMBL" id="LAZR01043832">
    <property type="protein sequence ID" value="KKL06135.1"/>
    <property type="molecule type" value="Genomic_DNA"/>
</dbReference>
<proteinExistence type="predicted"/>
<sequence length="102" mass="11148">MGEATTRFVERTLCPLGKGSHATPEFEENKSLCGAGILFMLPSLLAQGLLKAKEVFRLPSSHYYGLESVVLTLAFMALARIKNPEQLKQCKPGEIGRLIGLD</sequence>